<feature type="transmembrane region" description="Helical" evidence="6">
    <location>
        <begin position="234"/>
        <end position="263"/>
    </location>
</feature>
<comment type="subcellular location">
    <subcellularLocation>
        <location evidence="1">Membrane</location>
        <topology evidence="1">Multi-pass membrane protein</topology>
    </subcellularLocation>
</comment>
<dbReference type="InterPro" id="IPR047218">
    <property type="entry name" value="YocR/YhdH-like"/>
</dbReference>
<feature type="transmembrane region" description="Helical" evidence="6">
    <location>
        <begin position="30"/>
        <end position="47"/>
    </location>
</feature>
<accession>A0A4R2PRM3</accession>
<keyword evidence="5 6" id="KW-0472">Membrane</keyword>
<organism evidence="7 8">
    <name type="scientific">Rhodothalassium salexigens DSM 2132</name>
    <dbReference type="NCBI Taxonomy" id="1188247"/>
    <lineage>
        <taxon>Bacteria</taxon>
        <taxon>Pseudomonadati</taxon>
        <taxon>Pseudomonadota</taxon>
        <taxon>Alphaproteobacteria</taxon>
        <taxon>Rhodothalassiales</taxon>
        <taxon>Rhodothalassiaceae</taxon>
        <taxon>Rhodothalassium</taxon>
    </lineage>
</organism>
<dbReference type="InterPro" id="IPR000175">
    <property type="entry name" value="Na/ntran_symport"/>
</dbReference>
<dbReference type="PRINTS" id="PR00176">
    <property type="entry name" value="NANEUSMPORT"/>
</dbReference>
<keyword evidence="8" id="KW-1185">Reference proteome</keyword>
<feature type="transmembrane region" description="Helical" evidence="6">
    <location>
        <begin position="365"/>
        <end position="386"/>
    </location>
</feature>
<dbReference type="CDD" id="cd10336">
    <property type="entry name" value="SLC6sbd_Tyt1-Like"/>
    <property type="match status" value="1"/>
</dbReference>
<dbReference type="PANTHER" id="PTHR42948:SF1">
    <property type="entry name" value="TRANSPORTER"/>
    <property type="match status" value="1"/>
</dbReference>
<gene>
    <name evidence="7" type="ORF">EV659_101374</name>
</gene>
<keyword evidence="2" id="KW-0813">Transport</keyword>
<reference evidence="7 8" key="1">
    <citation type="submission" date="2019-03" db="EMBL/GenBank/DDBJ databases">
        <title>Genomic Encyclopedia of Type Strains, Phase IV (KMG-IV): sequencing the most valuable type-strain genomes for metagenomic binning, comparative biology and taxonomic classification.</title>
        <authorList>
            <person name="Goeker M."/>
        </authorList>
    </citation>
    <scope>NUCLEOTIDE SEQUENCE [LARGE SCALE GENOMIC DNA]</scope>
    <source>
        <strain evidence="7 8">DSM 2132</strain>
    </source>
</reference>
<sequence>MALTEIGTEIGSETGTDTGTGAVPKWTNNFTFLAAAIGSAVGISNIWKFTYVAGAHGGGAFVLVYVLALLAIALPALIAELTIGRHGGRSVVGTLDTMAHQGEVHRHWRLFGLVCMIGVFLAMSFYAVIAGWTIDYFTLGVSGRFDDLTAEASPRLFAAMTGDPVRMAGFMALFIALTAIIVALGLKRGVERFLAVMTPGLFVILGLLLVYAIATTDFLAGAAFLFAPDFAKLTPSIVLMAVGQSFFSLGVGLGVILTIGAYTRREVNLARSATVIALADGGVALVAGLAIFPIVLHYGLSPAQGPGLLFETLPIAFAEMPMGRIIGPAFFLLMALAALTSTVTILESVVANFEDRGRWRRGPVTWLLALALAVMGLATVLSFNRWQDARPLGFLPVFAERNVFEILDYVVSNIIMPGGGICVAIIAGWLMHRPVTLGQTGLGDGVLYRLWRFSVRYLVPFAIGAVLVLNL</sequence>
<feature type="transmembrane region" description="Helical" evidence="6">
    <location>
        <begin position="193"/>
        <end position="214"/>
    </location>
</feature>
<comment type="caution">
    <text evidence="7">The sequence shown here is derived from an EMBL/GenBank/DDBJ whole genome shotgun (WGS) entry which is preliminary data.</text>
</comment>
<keyword evidence="4 6" id="KW-1133">Transmembrane helix</keyword>
<evidence type="ECO:0000256" key="2">
    <source>
        <dbReference type="ARBA" id="ARBA00022448"/>
    </source>
</evidence>
<evidence type="ECO:0000313" key="8">
    <source>
        <dbReference type="Proteomes" id="UP000295399"/>
    </source>
</evidence>
<feature type="transmembrane region" description="Helical" evidence="6">
    <location>
        <begin position="59"/>
        <end position="79"/>
    </location>
</feature>
<dbReference type="GO" id="GO:0016020">
    <property type="term" value="C:membrane"/>
    <property type="evidence" value="ECO:0007669"/>
    <property type="project" value="UniProtKB-SubCell"/>
</dbReference>
<dbReference type="InterPro" id="IPR037272">
    <property type="entry name" value="SNS_sf"/>
</dbReference>
<feature type="transmembrane region" description="Helical" evidence="6">
    <location>
        <begin position="329"/>
        <end position="353"/>
    </location>
</feature>
<evidence type="ECO:0000256" key="1">
    <source>
        <dbReference type="ARBA" id="ARBA00004141"/>
    </source>
</evidence>
<feature type="transmembrane region" description="Helical" evidence="6">
    <location>
        <begin position="110"/>
        <end position="134"/>
    </location>
</feature>
<dbReference type="SUPFAM" id="SSF161070">
    <property type="entry name" value="SNF-like"/>
    <property type="match status" value="1"/>
</dbReference>
<proteinExistence type="predicted"/>
<dbReference type="Proteomes" id="UP000295399">
    <property type="component" value="Unassembled WGS sequence"/>
</dbReference>
<dbReference type="EMBL" id="SLXO01000001">
    <property type="protein sequence ID" value="TCP38470.1"/>
    <property type="molecule type" value="Genomic_DNA"/>
</dbReference>
<dbReference type="NCBIfam" id="NF037979">
    <property type="entry name" value="Na_transp"/>
    <property type="match status" value="1"/>
</dbReference>
<keyword evidence="3 6" id="KW-0812">Transmembrane</keyword>
<evidence type="ECO:0000256" key="4">
    <source>
        <dbReference type="ARBA" id="ARBA00022989"/>
    </source>
</evidence>
<feature type="transmembrane region" description="Helical" evidence="6">
    <location>
        <begin position="406"/>
        <end position="430"/>
    </location>
</feature>
<evidence type="ECO:0000256" key="5">
    <source>
        <dbReference type="ARBA" id="ARBA00023136"/>
    </source>
</evidence>
<dbReference type="InParanoid" id="A0A4R2PRM3"/>
<evidence type="ECO:0000313" key="7">
    <source>
        <dbReference type="EMBL" id="TCP38470.1"/>
    </source>
</evidence>
<dbReference type="AlphaFoldDB" id="A0A4R2PRM3"/>
<dbReference type="PROSITE" id="PS50267">
    <property type="entry name" value="NA_NEUROTRAN_SYMP_3"/>
    <property type="match status" value="1"/>
</dbReference>
<dbReference type="RefSeq" id="WP_165878650.1">
    <property type="nucleotide sequence ID" value="NZ_JACIGF010000001.1"/>
</dbReference>
<feature type="transmembrane region" description="Helical" evidence="6">
    <location>
        <begin position="167"/>
        <end position="186"/>
    </location>
</feature>
<protein>
    <submittedName>
        <fullName evidence="7">NSS family neurotransmitter:Na+ symporter</fullName>
    </submittedName>
</protein>
<feature type="transmembrane region" description="Helical" evidence="6">
    <location>
        <begin position="275"/>
        <end position="300"/>
    </location>
</feature>
<dbReference type="Pfam" id="PF00209">
    <property type="entry name" value="SNF"/>
    <property type="match status" value="2"/>
</dbReference>
<evidence type="ECO:0000256" key="6">
    <source>
        <dbReference type="SAM" id="Phobius"/>
    </source>
</evidence>
<evidence type="ECO:0000256" key="3">
    <source>
        <dbReference type="ARBA" id="ARBA00022692"/>
    </source>
</evidence>
<dbReference type="PANTHER" id="PTHR42948">
    <property type="entry name" value="TRANSPORTER"/>
    <property type="match status" value="1"/>
</dbReference>
<name>A0A4R2PRM3_RHOSA</name>
<feature type="transmembrane region" description="Helical" evidence="6">
    <location>
        <begin position="450"/>
        <end position="469"/>
    </location>
</feature>